<feature type="compositionally biased region" description="Low complexity" evidence="1">
    <location>
        <begin position="158"/>
        <end position="173"/>
    </location>
</feature>
<evidence type="ECO:0000256" key="1">
    <source>
        <dbReference type="SAM" id="MobiDB-lite"/>
    </source>
</evidence>
<evidence type="ECO:0000313" key="4">
    <source>
        <dbReference type="Proteomes" id="UP000263200"/>
    </source>
</evidence>
<organism evidence="3 4">
    <name type="scientific">Gordonia phage Skysand</name>
    <dbReference type="NCBI Taxonomy" id="2301559"/>
    <lineage>
        <taxon>Viruses</taxon>
        <taxon>Duplodnaviria</taxon>
        <taxon>Heunggongvirae</taxon>
        <taxon>Uroviricota</taxon>
        <taxon>Caudoviricetes</taxon>
        <taxon>Zierdtviridae</taxon>
        <taxon>Emilbogenvirinae</taxon>
        <taxon>Skysandvirus</taxon>
        <taxon>Skysandvirus skysand</taxon>
    </lineage>
</organism>
<sequence>MIRSHRTAVYFQGTNVITAARVTTFGEVGPKPNAGPPRAASMFDVPDLPREHENWMADAACGGLGDSFVPNLEARRAASPEERIELRQEDEMARRICVQHCPVAALCARHALETAQSISRLNGIWAGVTFSGVEHRGPYITKLERLFEVMHNGEIQWEPSSSKPTTQPSPSESLPSETDSSGPSLPMTTLPSPPSRSGGPLVRTDTIDSVSA</sequence>
<dbReference type="PROSITE" id="PS51674">
    <property type="entry name" value="4FE4S_WBL"/>
    <property type="match status" value="1"/>
</dbReference>
<dbReference type="EMBL" id="MH669013">
    <property type="protein sequence ID" value="AXQ62109.1"/>
    <property type="molecule type" value="Genomic_DNA"/>
</dbReference>
<dbReference type="GeneID" id="65115813"/>
<accession>A0A385DU82</accession>
<dbReference type="RefSeq" id="YP_010098144.1">
    <property type="nucleotide sequence ID" value="NC_055764.1"/>
</dbReference>
<gene>
    <name evidence="3" type="primary">76</name>
    <name evidence="3" type="ORF">SEA_SKYSAND_76</name>
</gene>
<feature type="compositionally biased region" description="Low complexity" evidence="1">
    <location>
        <begin position="180"/>
        <end position="200"/>
    </location>
</feature>
<evidence type="ECO:0000259" key="2">
    <source>
        <dbReference type="PROSITE" id="PS51674"/>
    </source>
</evidence>
<keyword evidence="4" id="KW-1185">Reference proteome</keyword>
<feature type="domain" description="4Fe-4S Wbl-type" evidence="2">
    <location>
        <begin position="60"/>
        <end position="135"/>
    </location>
</feature>
<dbReference type="KEGG" id="vg:65115813"/>
<reference evidence="3 4" key="1">
    <citation type="submission" date="2018-07" db="EMBL/GenBank/DDBJ databases">
        <authorList>
            <person name="Paudel S."/>
            <person name="Allison O."/>
            <person name="Bailey A.D."/>
            <person name="Brown D.S."/>
            <person name="Bonilla M.E."/>
            <person name="Bonilla Y.V."/>
            <person name="Cates D."/>
            <person name="Carrothers E.I."/>
            <person name="Chibueze J."/>
            <person name="Davis M.L."/>
            <person name="DelaEspriella B.L."/>
            <person name="Draper A."/>
            <person name="Fleury J.A."/>
            <person name="Guzman S."/>
            <person name="Hibbitts D."/>
            <person name="Johnson I.J."/>
            <person name="Liu A."/>
            <person name="McGeady S.J."/>
            <person name="Nelson T.K."/>
            <person name="Parrish M.E."/>
            <person name="Pete A.B."/>
            <person name="Reed J."/>
            <person name="Burgos S.B."/>
            <person name="Summer D.S."/>
            <person name="Washington A.O."/>
            <person name="Belay S."/>
            <person name="Gibbs K.A."/>
            <person name="Guillen V.E."/>
            <person name="Modlin S.E."/>
            <person name="Buchser W.J."/>
            <person name="Forsyth M.H."/>
            <person name="Saha M.S."/>
            <person name="Butela K.A."/>
            <person name="Garlena R.A."/>
            <person name="Russell D.A."/>
            <person name="Pope W.H."/>
            <person name="Jacobs-Sera D."/>
            <person name="Hatfull G.F."/>
        </authorList>
    </citation>
    <scope>NUCLEOTIDE SEQUENCE [LARGE SCALE GENOMIC DNA]</scope>
</reference>
<evidence type="ECO:0000313" key="3">
    <source>
        <dbReference type="EMBL" id="AXQ62109.1"/>
    </source>
</evidence>
<protein>
    <submittedName>
        <fullName evidence="3">WhiB family transcription factor</fullName>
    </submittedName>
</protein>
<dbReference type="Proteomes" id="UP000263200">
    <property type="component" value="Segment"/>
</dbReference>
<name>A0A385DU82_9CAUD</name>
<dbReference type="InterPro" id="IPR034768">
    <property type="entry name" value="4FE4S_WBL"/>
</dbReference>
<dbReference type="Pfam" id="PF02467">
    <property type="entry name" value="Whib"/>
    <property type="match status" value="1"/>
</dbReference>
<proteinExistence type="predicted"/>
<feature type="region of interest" description="Disordered" evidence="1">
    <location>
        <begin position="155"/>
        <end position="212"/>
    </location>
</feature>